<accession>A0ABD3EVR4</accession>
<evidence type="ECO:0000313" key="3">
    <source>
        <dbReference type="Proteomes" id="UP001632037"/>
    </source>
</evidence>
<dbReference type="Proteomes" id="UP001632037">
    <property type="component" value="Unassembled WGS sequence"/>
</dbReference>
<reference evidence="2 3" key="1">
    <citation type="submission" date="2024-09" db="EMBL/GenBank/DDBJ databases">
        <title>Genome sequencing and assembly of Phytophthora oleae, isolate VK10A, causative agent of rot of olive drupes.</title>
        <authorList>
            <person name="Conti Taguali S."/>
            <person name="Riolo M."/>
            <person name="La Spada F."/>
            <person name="Cacciola S.O."/>
            <person name="Dionisio G."/>
        </authorList>
    </citation>
    <scope>NUCLEOTIDE SEQUENCE [LARGE SCALE GENOMIC DNA]</scope>
    <source>
        <strain evidence="2 3">VK10A</strain>
    </source>
</reference>
<proteinExistence type="predicted"/>
<keyword evidence="3" id="KW-1185">Reference proteome</keyword>
<organism evidence="2 3">
    <name type="scientific">Phytophthora oleae</name>
    <dbReference type="NCBI Taxonomy" id="2107226"/>
    <lineage>
        <taxon>Eukaryota</taxon>
        <taxon>Sar</taxon>
        <taxon>Stramenopiles</taxon>
        <taxon>Oomycota</taxon>
        <taxon>Peronosporomycetes</taxon>
        <taxon>Peronosporales</taxon>
        <taxon>Peronosporaceae</taxon>
        <taxon>Phytophthora</taxon>
    </lineage>
</organism>
<feature type="region of interest" description="Disordered" evidence="1">
    <location>
        <begin position="95"/>
        <end position="135"/>
    </location>
</feature>
<dbReference type="PANTHER" id="PTHR13338:SF4">
    <property type="entry name" value="NADH DEHYDROGENASE [UBIQUINONE] 1 ALPHA SUBCOMPLEX ASSEMBLY FACTOR 4"/>
    <property type="match status" value="1"/>
</dbReference>
<name>A0ABD3EVR4_9STRA</name>
<sequence>MGAAASKTSSAVASVSRSRVIRTNVSLEQLIALSRGGPELPSQAQAMPVETSSTLIDSHGSKVELMEMQTELLQDMQKIEDFDRVKFLEESTRAFEATASSHRPRSSQPMRLPKDKTYAASSTGAGGADEDEVRGRLTSRDLRTLLRLHYEKPKSWTHQVLADKYGLDAATIRSILNSVGPPNVLPPRGQSEHPLGVWFDAPGSLSTQQEQQQALNHIETTKTV</sequence>
<comment type="caution">
    <text evidence="2">The sequence shown here is derived from an EMBL/GenBank/DDBJ whole genome shotgun (WGS) entry which is preliminary data.</text>
</comment>
<evidence type="ECO:0000313" key="2">
    <source>
        <dbReference type="EMBL" id="KAL3657787.1"/>
    </source>
</evidence>
<protein>
    <submittedName>
        <fullName evidence="2">Uncharacterized protein</fullName>
    </submittedName>
</protein>
<gene>
    <name evidence="2" type="ORF">V7S43_017358</name>
</gene>
<feature type="compositionally biased region" description="Polar residues" evidence="1">
    <location>
        <begin position="98"/>
        <end position="109"/>
    </location>
</feature>
<dbReference type="AlphaFoldDB" id="A0ABD3EVR4"/>
<dbReference type="EMBL" id="JBIMZQ010000061">
    <property type="protein sequence ID" value="KAL3657787.1"/>
    <property type="molecule type" value="Genomic_DNA"/>
</dbReference>
<dbReference type="Pfam" id="PF06784">
    <property type="entry name" value="UPF0240"/>
    <property type="match status" value="1"/>
</dbReference>
<evidence type="ECO:0000256" key="1">
    <source>
        <dbReference type="SAM" id="MobiDB-lite"/>
    </source>
</evidence>
<dbReference type="PANTHER" id="PTHR13338">
    <property type="entry name" value="UPF0240 PROTEIN"/>
    <property type="match status" value="1"/>
</dbReference>
<dbReference type="InterPro" id="IPR009622">
    <property type="entry name" value="NDUFAF4"/>
</dbReference>